<accession>A0ABN7W200</accession>
<feature type="non-terminal residue" evidence="1">
    <location>
        <position position="1"/>
    </location>
</feature>
<evidence type="ECO:0000313" key="1">
    <source>
        <dbReference type="EMBL" id="CAG8812761.1"/>
    </source>
</evidence>
<gene>
    <name evidence="1" type="ORF">GMARGA_LOCUS25634</name>
</gene>
<keyword evidence="2" id="KW-1185">Reference proteome</keyword>
<dbReference type="EMBL" id="CAJVQB010028631">
    <property type="protein sequence ID" value="CAG8812761.1"/>
    <property type="molecule type" value="Genomic_DNA"/>
</dbReference>
<name>A0ABN7W200_GIGMA</name>
<comment type="caution">
    <text evidence="1">The sequence shown here is derived from an EMBL/GenBank/DDBJ whole genome shotgun (WGS) entry which is preliminary data.</text>
</comment>
<organism evidence="1 2">
    <name type="scientific">Gigaspora margarita</name>
    <dbReference type="NCBI Taxonomy" id="4874"/>
    <lineage>
        <taxon>Eukaryota</taxon>
        <taxon>Fungi</taxon>
        <taxon>Fungi incertae sedis</taxon>
        <taxon>Mucoromycota</taxon>
        <taxon>Glomeromycotina</taxon>
        <taxon>Glomeromycetes</taxon>
        <taxon>Diversisporales</taxon>
        <taxon>Gigasporaceae</taxon>
        <taxon>Gigaspora</taxon>
    </lineage>
</organism>
<proteinExistence type="predicted"/>
<sequence length="199" mass="23164">GISTKIFEETQVINLFDKHQFKSLHRTLDSHMKSLVNDSDKNCKQSSLLEIDEIKFILNSSAVAVDNLKASWLKELDDSGMQLELTKEKNYTRGIKDLYVEFRSSLIPSDISENTYKPVADIRRYLSKQPNNIDDDYFFVFKNTSKNIYHSNCYLASKLRKELHDTMIHSIYNLVELDITLDEQIIFSCHKTFTGVFAY</sequence>
<dbReference type="Proteomes" id="UP000789901">
    <property type="component" value="Unassembled WGS sequence"/>
</dbReference>
<reference evidence="1 2" key="1">
    <citation type="submission" date="2021-06" db="EMBL/GenBank/DDBJ databases">
        <authorList>
            <person name="Kallberg Y."/>
            <person name="Tangrot J."/>
            <person name="Rosling A."/>
        </authorList>
    </citation>
    <scope>NUCLEOTIDE SEQUENCE [LARGE SCALE GENOMIC DNA]</scope>
    <source>
        <strain evidence="1 2">120-4 pot B 10/14</strain>
    </source>
</reference>
<evidence type="ECO:0000313" key="2">
    <source>
        <dbReference type="Proteomes" id="UP000789901"/>
    </source>
</evidence>
<protein>
    <submittedName>
        <fullName evidence="1">34550_t:CDS:1</fullName>
    </submittedName>
</protein>